<protein>
    <submittedName>
        <fullName evidence="1">Uncharacterized protein</fullName>
    </submittedName>
</protein>
<evidence type="ECO:0000313" key="1">
    <source>
        <dbReference type="EMBL" id="KAF2564451.1"/>
    </source>
</evidence>
<organism evidence="1">
    <name type="scientific">Brassica cretica</name>
    <name type="common">Mustard</name>
    <dbReference type="NCBI Taxonomy" id="69181"/>
    <lineage>
        <taxon>Eukaryota</taxon>
        <taxon>Viridiplantae</taxon>
        <taxon>Streptophyta</taxon>
        <taxon>Embryophyta</taxon>
        <taxon>Tracheophyta</taxon>
        <taxon>Spermatophyta</taxon>
        <taxon>Magnoliopsida</taxon>
        <taxon>eudicotyledons</taxon>
        <taxon>Gunneridae</taxon>
        <taxon>Pentapetalae</taxon>
        <taxon>rosids</taxon>
        <taxon>malvids</taxon>
        <taxon>Brassicales</taxon>
        <taxon>Brassicaceae</taxon>
        <taxon>Brassiceae</taxon>
        <taxon>Brassica</taxon>
    </lineage>
</organism>
<reference evidence="1" key="1">
    <citation type="submission" date="2019-12" db="EMBL/GenBank/DDBJ databases">
        <title>Genome sequencing and annotation of Brassica cretica.</title>
        <authorList>
            <person name="Studholme D.J."/>
            <person name="Sarris P.F."/>
        </authorList>
    </citation>
    <scope>NUCLEOTIDE SEQUENCE</scope>
    <source>
        <strain evidence="1">PFS-102/07</strain>
        <tissue evidence="1">Leaf</tissue>
    </source>
</reference>
<comment type="caution">
    <text evidence="1">The sequence shown here is derived from an EMBL/GenBank/DDBJ whole genome shotgun (WGS) entry which is preliminary data.</text>
</comment>
<dbReference type="EMBL" id="QGKY02001250">
    <property type="protein sequence ID" value="KAF2564451.1"/>
    <property type="molecule type" value="Genomic_DNA"/>
</dbReference>
<proteinExistence type="predicted"/>
<gene>
    <name evidence="1" type="ORF">F2Q70_00018202</name>
</gene>
<accession>A0A8S9I456</accession>
<sequence>MDLDSGEFCCWRCASPESGPPTSTKAFFRKLCKCNSSHRIRIDSRRFIVSNRHLIGSTCCGDIVANLYPLSLHYGRHDSSAIAIDIDHAVALFSITNKDLVYDENSWIT</sequence>
<dbReference type="AlphaFoldDB" id="A0A8S9I456"/>
<name>A0A8S9I456_BRACR</name>